<proteinExistence type="inferred from homology"/>
<evidence type="ECO:0000259" key="6">
    <source>
        <dbReference type="PROSITE" id="PS50969"/>
    </source>
</evidence>
<comment type="function">
    <text evidence="3">Probable phosphatase.</text>
</comment>
<evidence type="ECO:0000313" key="7">
    <source>
        <dbReference type="EMBL" id="PIA51140.1"/>
    </source>
</evidence>
<sequence length="499" mass="56155">MQTKKKLPARNARGLASPRVSRAQKKASENLQVPEKKVAELITSSPRKHKCGGIPLKKSTEAVTAINTNAGYIVTDEIHSVSLGYGGRDEVLDAKGCDDGTAQCLLETIFSPTFHIPKDVEDSIENASDFIKFFRSDDEKVHQGGLEDSQVNYFKCYGSVESSLSVKIEQKISCHDKKVTKHTICSSEMDVDSSMSIDHHDVQKDDYMRPPSETNAVNSFDEDMSGASLSSEVSAMYLAMQQSKLECVDEPSSNSLSSNVYVEAEDVEELDYFDPYLFIKTLPDLSSVVPTYRPMLLPKQTRSCPPTTLVLDLDETLVHSSLEACDNADFTFPVNFNLMKHTVYVRCRPHLMDFMERVASLFEIIIFTASQSIYAEQLLNVLDPRRRLFRHRVYRDSCVFVEGNYLKDLSILGRDLSRVIIIDNSPQAFGFQVDNGIPIESWFDDHLDKELLLLLPFLETLVGVDDVRPLIAKKFNLREKIAAAVYPPLHSSKGDHFER</sequence>
<evidence type="ECO:0000256" key="5">
    <source>
        <dbReference type="SAM" id="MobiDB-lite"/>
    </source>
</evidence>
<dbReference type="GO" id="GO:0005634">
    <property type="term" value="C:nucleus"/>
    <property type="evidence" value="ECO:0007669"/>
    <property type="project" value="UniProtKB-ARBA"/>
</dbReference>
<dbReference type="OrthoDB" id="277011at2759"/>
<dbReference type="InterPro" id="IPR011948">
    <property type="entry name" value="Dullard_phosphatase"/>
</dbReference>
<evidence type="ECO:0000256" key="1">
    <source>
        <dbReference type="ARBA" id="ARBA00022801"/>
    </source>
</evidence>
<dbReference type="InterPro" id="IPR004274">
    <property type="entry name" value="FCP1_dom"/>
</dbReference>
<dbReference type="InterPro" id="IPR023214">
    <property type="entry name" value="HAD_sf"/>
</dbReference>
<dbReference type="InterPro" id="IPR036412">
    <property type="entry name" value="HAD-like_sf"/>
</dbReference>
<protein>
    <recommendedName>
        <fullName evidence="6">FCP1 homology domain-containing protein</fullName>
    </recommendedName>
</protein>
<accession>A0A2G5E5V8</accession>
<dbReference type="SMART" id="SM00577">
    <property type="entry name" value="CPDc"/>
    <property type="match status" value="1"/>
</dbReference>
<evidence type="ECO:0000256" key="2">
    <source>
        <dbReference type="ARBA" id="ARBA00022912"/>
    </source>
</evidence>
<evidence type="ECO:0000256" key="4">
    <source>
        <dbReference type="ARBA" id="ARBA00038355"/>
    </source>
</evidence>
<organism evidence="7 8">
    <name type="scientific">Aquilegia coerulea</name>
    <name type="common">Rocky mountain columbine</name>
    <dbReference type="NCBI Taxonomy" id="218851"/>
    <lineage>
        <taxon>Eukaryota</taxon>
        <taxon>Viridiplantae</taxon>
        <taxon>Streptophyta</taxon>
        <taxon>Embryophyta</taxon>
        <taxon>Tracheophyta</taxon>
        <taxon>Spermatophyta</taxon>
        <taxon>Magnoliopsida</taxon>
        <taxon>Ranunculales</taxon>
        <taxon>Ranunculaceae</taxon>
        <taxon>Thalictroideae</taxon>
        <taxon>Aquilegia</taxon>
    </lineage>
</organism>
<dbReference type="InParanoid" id="A0A2G5E5V8"/>
<keyword evidence="2" id="KW-0904">Protein phosphatase</keyword>
<comment type="similarity">
    <text evidence="4">Belongs to the CTDSPL2 family.</text>
</comment>
<gene>
    <name evidence="7" type="ORF">AQUCO_01100167v1</name>
</gene>
<dbReference type="PANTHER" id="PTHR12210">
    <property type="entry name" value="DULLARD PROTEIN PHOSPHATASE"/>
    <property type="match status" value="1"/>
</dbReference>
<dbReference type="PROSITE" id="PS50969">
    <property type="entry name" value="FCP1"/>
    <property type="match status" value="1"/>
</dbReference>
<dbReference type="SUPFAM" id="SSF56784">
    <property type="entry name" value="HAD-like"/>
    <property type="match status" value="1"/>
</dbReference>
<dbReference type="FunFam" id="3.40.50.1000:FF:000015">
    <property type="entry name" value="CTD small phosphatase-like protein 2"/>
    <property type="match status" value="1"/>
</dbReference>
<dbReference type="Pfam" id="PF03031">
    <property type="entry name" value="NIF"/>
    <property type="match status" value="1"/>
</dbReference>
<feature type="region of interest" description="Disordered" evidence="5">
    <location>
        <begin position="1"/>
        <end position="32"/>
    </location>
</feature>
<evidence type="ECO:0000256" key="3">
    <source>
        <dbReference type="ARBA" id="ARBA00037324"/>
    </source>
</evidence>
<keyword evidence="8" id="KW-1185">Reference proteome</keyword>
<dbReference type="FunCoup" id="A0A2G5E5V8">
    <property type="interactions" value="2742"/>
</dbReference>
<dbReference type="InterPro" id="IPR050365">
    <property type="entry name" value="TIM50"/>
</dbReference>
<feature type="domain" description="FCP1 homology" evidence="6">
    <location>
        <begin position="302"/>
        <end position="461"/>
    </location>
</feature>
<evidence type="ECO:0000313" key="8">
    <source>
        <dbReference type="Proteomes" id="UP000230069"/>
    </source>
</evidence>
<keyword evidence="1" id="KW-0378">Hydrolase</keyword>
<reference evidence="7 8" key="1">
    <citation type="submission" date="2017-09" db="EMBL/GenBank/DDBJ databases">
        <title>WGS assembly of Aquilegia coerulea Goldsmith.</title>
        <authorList>
            <person name="Hodges S."/>
            <person name="Kramer E."/>
            <person name="Nordborg M."/>
            <person name="Tomkins J."/>
            <person name="Borevitz J."/>
            <person name="Derieg N."/>
            <person name="Yan J."/>
            <person name="Mihaltcheva S."/>
            <person name="Hayes R.D."/>
            <person name="Rokhsar D."/>
        </authorList>
    </citation>
    <scope>NUCLEOTIDE SEQUENCE [LARGE SCALE GENOMIC DNA]</scope>
    <source>
        <strain evidence="8">cv. Goldsmith</strain>
    </source>
</reference>
<dbReference type="STRING" id="218851.A0A2G5E5V8"/>
<dbReference type="EMBL" id="KZ305028">
    <property type="protein sequence ID" value="PIA51140.1"/>
    <property type="molecule type" value="Genomic_DNA"/>
</dbReference>
<dbReference type="Proteomes" id="UP000230069">
    <property type="component" value="Unassembled WGS sequence"/>
</dbReference>
<dbReference type="AlphaFoldDB" id="A0A2G5E5V8"/>
<dbReference type="GO" id="GO:0004721">
    <property type="term" value="F:phosphoprotein phosphatase activity"/>
    <property type="evidence" value="ECO:0007669"/>
    <property type="project" value="UniProtKB-KW"/>
</dbReference>
<dbReference type="CDD" id="cd07521">
    <property type="entry name" value="HAD_FCP1-like"/>
    <property type="match status" value="1"/>
</dbReference>
<dbReference type="Gene3D" id="3.40.50.1000">
    <property type="entry name" value="HAD superfamily/HAD-like"/>
    <property type="match status" value="1"/>
</dbReference>
<dbReference type="NCBIfam" id="TIGR02251">
    <property type="entry name" value="HIF-SF_euk"/>
    <property type="match status" value="1"/>
</dbReference>
<name>A0A2G5E5V8_AQUCA</name>